<dbReference type="PANTHER" id="PTHR43272:SF33">
    <property type="entry name" value="AMP-BINDING DOMAIN-CONTAINING PROTEIN-RELATED"/>
    <property type="match status" value="1"/>
</dbReference>
<name>A0A8H7V9D7_9FUNG</name>
<keyword evidence="11" id="KW-1185">Reference proteome</keyword>
<dbReference type="AlphaFoldDB" id="A0A8H7V9D7"/>
<feature type="domain" description="AMP-dependent synthetase/ligase" evidence="9">
    <location>
        <begin position="75"/>
        <end position="492"/>
    </location>
</feature>
<comment type="catalytic activity">
    <reaction evidence="7">
        <text>a long-chain fatty acid + ATP + CoA = a long-chain fatty acyl-CoA + AMP + diphosphate</text>
        <dbReference type="Rhea" id="RHEA:15421"/>
        <dbReference type="ChEBI" id="CHEBI:30616"/>
        <dbReference type="ChEBI" id="CHEBI:33019"/>
        <dbReference type="ChEBI" id="CHEBI:57287"/>
        <dbReference type="ChEBI" id="CHEBI:57560"/>
        <dbReference type="ChEBI" id="CHEBI:83139"/>
        <dbReference type="ChEBI" id="CHEBI:456215"/>
        <dbReference type="EC" id="6.2.1.3"/>
    </reaction>
</comment>
<reference evidence="10" key="1">
    <citation type="submission" date="2020-12" db="EMBL/GenBank/DDBJ databases">
        <title>Metabolic potential, ecology and presence of endohyphal bacteria is reflected in genomic diversity of Mucoromycotina.</title>
        <authorList>
            <person name="Muszewska A."/>
            <person name="Okrasinska A."/>
            <person name="Steczkiewicz K."/>
            <person name="Drgas O."/>
            <person name="Orlowska M."/>
            <person name="Perlinska-Lenart U."/>
            <person name="Aleksandrzak-Piekarczyk T."/>
            <person name="Szatraj K."/>
            <person name="Zielenkiewicz U."/>
            <person name="Pilsyk S."/>
            <person name="Malc E."/>
            <person name="Mieczkowski P."/>
            <person name="Kruszewska J.S."/>
            <person name="Biernat P."/>
            <person name="Pawlowska J."/>
        </authorList>
    </citation>
    <scope>NUCLEOTIDE SEQUENCE</scope>
    <source>
        <strain evidence="10">CBS 226.32</strain>
    </source>
</reference>
<feature type="region of interest" description="Disordered" evidence="8">
    <location>
        <begin position="1"/>
        <end position="24"/>
    </location>
</feature>
<dbReference type="GO" id="GO:0016020">
    <property type="term" value="C:membrane"/>
    <property type="evidence" value="ECO:0007669"/>
    <property type="project" value="TreeGrafter"/>
</dbReference>
<evidence type="ECO:0000256" key="1">
    <source>
        <dbReference type="ARBA" id="ARBA00006432"/>
    </source>
</evidence>
<comment type="caution">
    <text evidence="10">The sequence shown here is derived from an EMBL/GenBank/DDBJ whole genome shotgun (WGS) entry which is preliminary data.</text>
</comment>
<accession>A0A8H7V9D7</accession>
<evidence type="ECO:0000256" key="3">
    <source>
        <dbReference type="ARBA" id="ARBA00022741"/>
    </source>
</evidence>
<dbReference type="GO" id="GO:0005524">
    <property type="term" value="F:ATP binding"/>
    <property type="evidence" value="ECO:0007669"/>
    <property type="project" value="UniProtKB-KW"/>
</dbReference>
<dbReference type="InterPro" id="IPR020845">
    <property type="entry name" value="AMP-binding_CS"/>
</dbReference>
<dbReference type="Pfam" id="PF00501">
    <property type="entry name" value="AMP-binding"/>
    <property type="match status" value="1"/>
</dbReference>
<dbReference type="Proteomes" id="UP000650833">
    <property type="component" value="Unassembled WGS sequence"/>
</dbReference>
<dbReference type="PROSITE" id="PS00455">
    <property type="entry name" value="AMP_BINDING"/>
    <property type="match status" value="1"/>
</dbReference>
<evidence type="ECO:0000313" key="11">
    <source>
        <dbReference type="Proteomes" id="UP000650833"/>
    </source>
</evidence>
<evidence type="ECO:0000256" key="8">
    <source>
        <dbReference type="SAM" id="MobiDB-lite"/>
    </source>
</evidence>
<comment type="function">
    <text evidence="7">Catalyzes the conversion of long-chain fatty acids to their active form acyl-CoAs for both synthesis of cellular lipids, and degradation via beta-oxidation.</text>
</comment>
<evidence type="ECO:0000256" key="6">
    <source>
        <dbReference type="ARBA" id="ARBA00026121"/>
    </source>
</evidence>
<evidence type="ECO:0000256" key="4">
    <source>
        <dbReference type="ARBA" id="ARBA00022832"/>
    </source>
</evidence>
<keyword evidence="7" id="KW-0443">Lipid metabolism</keyword>
<protein>
    <recommendedName>
        <fullName evidence="6 7">Long-chain-fatty-acid--CoA ligase</fullName>
        <ecNumber evidence="6 7">6.2.1.3</ecNumber>
    </recommendedName>
</protein>
<comment type="similarity">
    <text evidence="1 7">Belongs to the ATP-dependent AMP-binding enzyme family.</text>
</comment>
<gene>
    <name evidence="10" type="ORF">INT46_008235</name>
</gene>
<dbReference type="EMBL" id="JAEPRC010000160">
    <property type="protein sequence ID" value="KAG2206049.1"/>
    <property type="molecule type" value="Genomic_DNA"/>
</dbReference>
<dbReference type="GO" id="GO:0005783">
    <property type="term" value="C:endoplasmic reticulum"/>
    <property type="evidence" value="ECO:0007669"/>
    <property type="project" value="TreeGrafter"/>
</dbReference>
<dbReference type="SUPFAM" id="SSF56801">
    <property type="entry name" value="Acetyl-CoA synthetase-like"/>
    <property type="match status" value="1"/>
</dbReference>
<dbReference type="OrthoDB" id="1700726at2759"/>
<evidence type="ECO:0000256" key="7">
    <source>
        <dbReference type="RuleBase" id="RU369030"/>
    </source>
</evidence>
<dbReference type="InterPro" id="IPR000873">
    <property type="entry name" value="AMP-dep_synth/lig_dom"/>
</dbReference>
<feature type="compositionally biased region" description="Basic and acidic residues" evidence="8">
    <location>
        <begin position="1"/>
        <end position="10"/>
    </location>
</feature>
<dbReference type="InterPro" id="IPR042099">
    <property type="entry name" value="ANL_N_sf"/>
</dbReference>
<dbReference type="Gene3D" id="3.40.50.12780">
    <property type="entry name" value="N-terminal domain of ligase-like"/>
    <property type="match status" value="1"/>
</dbReference>
<evidence type="ECO:0000256" key="2">
    <source>
        <dbReference type="ARBA" id="ARBA00022598"/>
    </source>
</evidence>
<evidence type="ECO:0000256" key="5">
    <source>
        <dbReference type="ARBA" id="ARBA00022840"/>
    </source>
</evidence>
<sequence length="684" mass="75686">MGKFSLEKQTYEVPGSRSPGQTGIYRNAQRPVVEESFSPKVKSMIDVFNNGLKISKDRPCLGVRSVKNAQTGERGPYVWQTYRQVSHRITNFGSGLLNYLNHTMNDTRTSNIPIGIWSINRPEWTITDLGCSSYSLYTVALYDTLGPDTVEFVVNHAELETVVCSGDHIADLLKLRHKLPNLKTIISMDSIEEVARPGVASKSAIIKAWAAEKNVNLIDFNFIEELGKKNRRTYNYPKAEDMACIMYTSGTTGMPKGAMLTHGNFVSALSASYQSFGGTAEDSSISYLPLAHIFGRICDMLCLCIGGRLGYFAGDMNTLVDDIQEMKPTIFATVPRLLNRVYGKIVASTVNAPGATGALARRGIATKLANLEAGKGYTHPFWDRLIFNKVKMALGGHVRIMVTGSAPIGKDVMQFLRVALCCDIREGYGATETCAASTIHYPNEFKAGHIGAPFTCNEVKLVDVPEMNYLSTDPYPRGEICIRGPNVFKGYYKDEEKTREAIDEEGWFHTGDIGLINERGSIVIIDRKKNIFKLAQGEYIAPEKIENIYAKDSVIGQIYLHGDSLQSSLVAIVVPDPETLAAVVQAKLPHVHAKKLSFPELCKVPEVVTLVLDQMTKVGKKAELRGFEQAKALYLESEPFAVENDLLTPTFKVKRPQAKAHYEEKIAELYEIVNSLVEPAKAKL</sequence>
<evidence type="ECO:0000259" key="9">
    <source>
        <dbReference type="Pfam" id="PF00501"/>
    </source>
</evidence>
<dbReference type="EC" id="6.2.1.3" evidence="6 7"/>
<dbReference type="GO" id="GO:0004467">
    <property type="term" value="F:long-chain fatty acid-CoA ligase activity"/>
    <property type="evidence" value="ECO:0007669"/>
    <property type="project" value="UniProtKB-EC"/>
</dbReference>
<proteinExistence type="inferred from homology"/>
<keyword evidence="5 7" id="KW-0067">ATP-binding</keyword>
<dbReference type="CDD" id="cd05927">
    <property type="entry name" value="LC-FACS_euk"/>
    <property type="match status" value="1"/>
</dbReference>
<organism evidence="10 11">
    <name type="scientific">Mucor plumbeus</name>
    <dbReference type="NCBI Taxonomy" id="97098"/>
    <lineage>
        <taxon>Eukaryota</taxon>
        <taxon>Fungi</taxon>
        <taxon>Fungi incertae sedis</taxon>
        <taxon>Mucoromycota</taxon>
        <taxon>Mucoromycotina</taxon>
        <taxon>Mucoromycetes</taxon>
        <taxon>Mucorales</taxon>
        <taxon>Mucorineae</taxon>
        <taxon>Mucoraceae</taxon>
        <taxon>Mucor</taxon>
    </lineage>
</organism>
<keyword evidence="2 7" id="KW-0436">Ligase</keyword>
<dbReference type="PANTHER" id="PTHR43272">
    <property type="entry name" value="LONG-CHAIN-FATTY-ACID--COA LIGASE"/>
    <property type="match status" value="1"/>
</dbReference>
<keyword evidence="4 7" id="KW-0276">Fatty acid metabolism</keyword>
<evidence type="ECO:0000313" key="10">
    <source>
        <dbReference type="EMBL" id="KAG2206049.1"/>
    </source>
</evidence>
<dbReference type="InterPro" id="IPR045311">
    <property type="entry name" value="LC-FACS_euk"/>
</dbReference>
<keyword evidence="3 7" id="KW-0547">Nucleotide-binding</keyword>